<comment type="function">
    <text evidence="9">Part of the Sec protein translocase complex. Interacts with the SecYEG preprotein conducting channel. SecDF uses the proton motive force (PMF) to complete protein translocation after the ATP-dependent function of SecA.</text>
</comment>
<comment type="subcellular location">
    <subcellularLocation>
        <location evidence="1 9">Cell membrane</location>
        <topology evidence="1 9">Multi-pass membrane protein</topology>
    </subcellularLocation>
</comment>
<comment type="similarity">
    <text evidence="10">Belongs to the SecD/SecF family. SecF subfamily.</text>
</comment>
<feature type="transmembrane region" description="Helical" evidence="9">
    <location>
        <begin position="708"/>
        <end position="726"/>
    </location>
</feature>
<dbReference type="InterPro" id="IPR022813">
    <property type="entry name" value="SecD/SecF_arch_bac"/>
</dbReference>
<feature type="transmembrane region" description="Helical" evidence="9">
    <location>
        <begin position="580"/>
        <end position="601"/>
    </location>
</feature>
<dbReference type="NCBIfam" id="TIGR00966">
    <property type="entry name" value="transloc_SecF"/>
    <property type="match status" value="1"/>
</dbReference>
<dbReference type="NCBIfam" id="TIGR01129">
    <property type="entry name" value="secD"/>
    <property type="match status" value="1"/>
</dbReference>
<evidence type="ECO:0000256" key="1">
    <source>
        <dbReference type="ARBA" id="ARBA00004651"/>
    </source>
</evidence>
<feature type="domain" description="Protein export membrane protein SecD/SecF C-terminal" evidence="11">
    <location>
        <begin position="838"/>
        <end position="1018"/>
    </location>
</feature>
<dbReference type="GO" id="GO:0043952">
    <property type="term" value="P:protein transport by the Sec complex"/>
    <property type="evidence" value="ECO:0007669"/>
    <property type="project" value="UniProtKB-UniRule"/>
</dbReference>
<feature type="transmembrane region" description="Helical" evidence="9">
    <location>
        <begin position="524"/>
        <end position="544"/>
    </location>
</feature>
<feature type="transmembrane region" description="Helical" evidence="9">
    <location>
        <begin position="886"/>
        <end position="911"/>
    </location>
</feature>
<organism evidence="14 15">
    <name type="scientific">Candidatus Cryptobacteroides intestinigallinarum</name>
    <dbReference type="NCBI Taxonomy" id="2840767"/>
    <lineage>
        <taxon>Bacteria</taxon>
        <taxon>Pseudomonadati</taxon>
        <taxon>Bacteroidota</taxon>
        <taxon>Bacteroidia</taxon>
        <taxon>Bacteroidales</taxon>
        <taxon>Candidatus Cryptobacteroides</taxon>
    </lineage>
</organism>
<keyword evidence="7 9" id="KW-0811">Translocation</keyword>
<keyword evidence="6 9" id="KW-1133">Transmembrane helix</keyword>
<dbReference type="AlphaFoldDB" id="A0A9D9HLE4"/>
<proteinExistence type="inferred from homology"/>
<keyword evidence="2 9" id="KW-0813">Transport</keyword>
<feature type="domain" description="Protein export membrane protein SecD/SecF C-terminal" evidence="11">
    <location>
        <begin position="507"/>
        <end position="673"/>
    </location>
</feature>
<dbReference type="HAMAP" id="MF_01463_B">
    <property type="entry name" value="SecD_B"/>
    <property type="match status" value="1"/>
</dbReference>
<keyword evidence="5 9" id="KW-0653">Protein transport</keyword>
<evidence type="ECO:0000256" key="4">
    <source>
        <dbReference type="ARBA" id="ARBA00022692"/>
    </source>
</evidence>
<evidence type="ECO:0000259" key="11">
    <source>
        <dbReference type="Pfam" id="PF02355"/>
    </source>
</evidence>
<dbReference type="InterPro" id="IPR055344">
    <property type="entry name" value="SecD_SecF_C_bact"/>
</dbReference>
<evidence type="ECO:0000256" key="2">
    <source>
        <dbReference type="ARBA" id="ARBA00022448"/>
    </source>
</evidence>
<gene>
    <name evidence="14" type="primary">secDF</name>
    <name evidence="9" type="synonym">secD</name>
    <name evidence="10" type="synonym">secF</name>
    <name evidence="14" type="ORF">IAC08_06280</name>
</gene>
<evidence type="ECO:0000256" key="3">
    <source>
        <dbReference type="ARBA" id="ARBA00022475"/>
    </source>
</evidence>
<keyword evidence="3 9" id="KW-1003">Cell membrane</keyword>
<feature type="transmembrane region" description="Helical" evidence="9">
    <location>
        <begin position="551"/>
        <end position="574"/>
    </location>
</feature>
<evidence type="ECO:0000256" key="7">
    <source>
        <dbReference type="ARBA" id="ARBA00023010"/>
    </source>
</evidence>
<feature type="transmembrane region" description="Helical" evidence="9">
    <location>
        <begin position="917"/>
        <end position="936"/>
    </location>
</feature>
<accession>A0A9D9HLE4</accession>
<feature type="transmembrane region" description="Helical" evidence="9">
    <location>
        <begin position="650"/>
        <end position="674"/>
    </location>
</feature>
<comment type="caution">
    <text evidence="14">The sequence shown here is derived from an EMBL/GenBank/DDBJ whole genome shotgun (WGS) entry which is preliminary data.</text>
</comment>
<dbReference type="HAMAP" id="MF_01464_B">
    <property type="entry name" value="SecF_B"/>
    <property type="match status" value="1"/>
</dbReference>
<evidence type="ECO:0000256" key="5">
    <source>
        <dbReference type="ARBA" id="ARBA00022927"/>
    </source>
</evidence>
<evidence type="ECO:0000256" key="6">
    <source>
        <dbReference type="ARBA" id="ARBA00022989"/>
    </source>
</evidence>
<dbReference type="GO" id="GO:0006605">
    <property type="term" value="P:protein targeting"/>
    <property type="evidence" value="ECO:0007669"/>
    <property type="project" value="UniProtKB-UniRule"/>
</dbReference>
<dbReference type="Pfam" id="PF07549">
    <property type="entry name" value="Sec_GG"/>
    <property type="match status" value="2"/>
</dbReference>
<dbReference type="PANTHER" id="PTHR30081">
    <property type="entry name" value="PROTEIN-EXPORT MEMBRANE PROTEIN SEC"/>
    <property type="match status" value="1"/>
</dbReference>
<dbReference type="Pfam" id="PF21760">
    <property type="entry name" value="SecD_1st"/>
    <property type="match status" value="1"/>
</dbReference>
<dbReference type="SUPFAM" id="SSF82866">
    <property type="entry name" value="Multidrug efflux transporter AcrB transmembrane domain"/>
    <property type="match status" value="2"/>
</dbReference>
<dbReference type="Gene3D" id="3.30.70.3220">
    <property type="match status" value="1"/>
</dbReference>
<dbReference type="InterPro" id="IPR005791">
    <property type="entry name" value="SecD"/>
</dbReference>
<dbReference type="Pfam" id="PF02355">
    <property type="entry name" value="SecD_SecF_C"/>
    <property type="match status" value="2"/>
</dbReference>
<evidence type="ECO:0000313" key="14">
    <source>
        <dbReference type="EMBL" id="MBO8455994.1"/>
    </source>
</evidence>
<feature type="transmembrane region" description="Helical" evidence="9">
    <location>
        <begin position="967"/>
        <end position="985"/>
    </location>
</feature>
<dbReference type="Pfam" id="PF22599">
    <property type="entry name" value="SecDF_P1_head"/>
    <property type="match status" value="1"/>
</dbReference>
<feature type="domain" description="SecDF P1 head subdomain" evidence="13">
    <location>
        <begin position="409"/>
        <end position="505"/>
    </location>
</feature>
<dbReference type="InterPro" id="IPR048631">
    <property type="entry name" value="SecD_1st"/>
</dbReference>
<dbReference type="EMBL" id="JADIMK010000068">
    <property type="protein sequence ID" value="MBO8455994.1"/>
    <property type="molecule type" value="Genomic_DNA"/>
</dbReference>
<evidence type="ECO:0000259" key="13">
    <source>
        <dbReference type="Pfam" id="PF22599"/>
    </source>
</evidence>
<comment type="caution">
    <text evidence="9">Lacks conserved residue(s) required for the propagation of feature annotation.</text>
</comment>
<dbReference type="PANTHER" id="PTHR30081:SF1">
    <property type="entry name" value="PROTEIN TRANSLOCASE SUBUNIT SECD"/>
    <property type="match status" value="1"/>
</dbReference>
<sequence>MQSKGAIRFLAIILALVCLWQLSFTLVTKIQENKAAKYAEKAVAEFQQSAEFSNVPEEDKAFCIDSISKVENRRYIDSISTEKVYFGYTYKDVKEKEINLGLDLKGGMNVMLQVQLEDLVRALSGNNQSPEFSQALALAYERSVNSRADFITLFQEAWKEVGGGQRLAQIFGTYEMRDKIKPESSDDEVIAVIREEAESAISNSFNVLRNRIDRFGVTQPSIQKIGNSGRILVELPGVKEPERVRKLLQGTASLEFWATYENSEIFPFLQEANTTLAGILGENDTTATAETEAVASAETEGTSVDSLLNEELQNQAADSQEYEQYKKQNPLFAALQPAMFNGRLASGACIGYANYTDTAQINRWLKMPQIASLFPPEFKAYWTVKPSAYIQGGNAYELVAIKATSRDGQAPLDGGAVTDARVQYGNNGGNPNVSMTMNAEGANIWARMTKDNIGRQIAIVLDGMVYSYPVVNTEITGGSSEITGNFTLEEAEDLANVLKSGKLPAPATIIQEQVVGPSLGAESINAGLISFAIAFLLVLLYMAFFYHGAGLVADVALLCNVLLLLGSLVSFGAVLTLPGIAGLVLTLGMAVDANVIIYERIKEELRAGKGLSKAIADGYSNAYSAIIDGQLTTIITGIVLFIFGSGPVQGFATTLIIGIITSILTSIFISRLIFEDRLAKGKNITFDNKFTRDLLQNTHFNFLSKRKYTYTISGIVIIICIVSMFTKGFTYGVDFTGGRTFVVRFDQPVSTEEVREATIAAFSAADEADQTQSYGSAVEVKQFGGESQMKITTQYKVTEESTEVDAEVEQILYNALKGFFAEDLTLDEFTSTLENPNGIISSDKVGPTIANDTKSDAIIAVIIALFAIFVYIAVRFKKWTWGFGGVVGLAHTAIIVIGFFSLFSGILPFSLDVDQTFIAAILTIIGYAINDTVVIFDRIRESKTLHPKMPLIDNANAALNSTLSRTMNTSLTTLVVMLAIAIFGGEVIRGLAVALVLGIAIGTYASLFIATPLMYDVTMWSERRKAAKEAARK</sequence>
<feature type="transmembrane region" description="Helical" evidence="9">
    <location>
        <begin position="857"/>
        <end position="874"/>
    </location>
</feature>
<dbReference type="NCBIfam" id="NF009585">
    <property type="entry name" value="PRK13024.1-5"/>
    <property type="match status" value="1"/>
</dbReference>
<reference evidence="14" key="2">
    <citation type="journal article" date="2021" name="PeerJ">
        <title>Extensive microbial diversity within the chicken gut microbiome revealed by metagenomics and culture.</title>
        <authorList>
            <person name="Gilroy R."/>
            <person name="Ravi A."/>
            <person name="Getino M."/>
            <person name="Pursley I."/>
            <person name="Horton D.L."/>
            <person name="Alikhan N.F."/>
            <person name="Baker D."/>
            <person name="Gharbi K."/>
            <person name="Hall N."/>
            <person name="Watson M."/>
            <person name="Adriaenssens E.M."/>
            <person name="Foster-Nyarko E."/>
            <person name="Jarju S."/>
            <person name="Secka A."/>
            <person name="Antonio M."/>
            <person name="Oren A."/>
            <person name="Chaudhuri R.R."/>
            <person name="La Ragione R."/>
            <person name="Hildebrand F."/>
            <person name="Pallen M.J."/>
        </authorList>
    </citation>
    <scope>NUCLEOTIDE SEQUENCE</scope>
    <source>
        <strain evidence="14">B1-3475</strain>
    </source>
</reference>
<dbReference type="GO" id="GO:0065002">
    <property type="term" value="P:intracellular protein transmembrane transport"/>
    <property type="evidence" value="ECO:0007669"/>
    <property type="project" value="UniProtKB-UniRule"/>
</dbReference>
<dbReference type="FunFam" id="1.20.1640.10:FF:000004">
    <property type="entry name" value="Protein translocase subunit SecD"/>
    <property type="match status" value="1"/>
</dbReference>
<comment type="similarity">
    <text evidence="9">Belongs to the SecD/SecF family. SecD subfamily.</text>
</comment>
<comment type="subunit">
    <text evidence="9">Forms a complex with SecF. Part of the essential Sec protein translocation apparatus which comprises SecA, SecYEG and auxiliary proteins SecDF. Other proteins may also be involved.</text>
</comment>
<dbReference type="PRINTS" id="PR01755">
    <property type="entry name" value="SECFTRNLCASE"/>
</dbReference>
<evidence type="ECO:0000256" key="8">
    <source>
        <dbReference type="ARBA" id="ARBA00023136"/>
    </source>
</evidence>
<feature type="domain" description="Protein translocase subunit SecDF P1" evidence="12">
    <location>
        <begin position="203"/>
        <end position="258"/>
    </location>
</feature>
<dbReference type="Proteomes" id="UP000823617">
    <property type="component" value="Unassembled WGS sequence"/>
</dbReference>
<dbReference type="InterPro" id="IPR022645">
    <property type="entry name" value="SecD/SecF_bac"/>
</dbReference>
<dbReference type="InterPro" id="IPR048634">
    <property type="entry name" value="SecD_SecF_C"/>
</dbReference>
<comment type="subunit">
    <text evidence="10">Forms a complex with SecD. Part of the essential Sec protein translocation apparatus which comprises SecA, SecYEG and auxiliary proteins SecDF. Other proteins may also be involved.</text>
</comment>
<dbReference type="GO" id="GO:0015450">
    <property type="term" value="F:protein-transporting ATPase activity"/>
    <property type="evidence" value="ECO:0007669"/>
    <property type="project" value="InterPro"/>
</dbReference>
<evidence type="ECO:0000313" key="15">
    <source>
        <dbReference type="Proteomes" id="UP000823617"/>
    </source>
</evidence>
<dbReference type="NCBIfam" id="TIGR00916">
    <property type="entry name" value="2A0604s01"/>
    <property type="match status" value="1"/>
</dbReference>
<keyword evidence="4 9" id="KW-0812">Transmembrane</keyword>
<evidence type="ECO:0000256" key="9">
    <source>
        <dbReference type="HAMAP-Rule" id="MF_01463"/>
    </source>
</evidence>
<dbReference type="InterPro" id="IPR022646">
    <property type="entry name" value="SecD/SecF_CS"/>
</dbReference>
<dbReference type="Gene3D" id="3.30.1360.200">
    <property type="match status" value="1"/>
</dbReference>
<dbReference type="GO" id="GO:0005886">
    <property type="term" value="C:plasma membrane"/>
    <property type="evidence" value="ECO:0007669"/>
    <property type="project" value="UniProtKB-SubCell"/>
</dbReference>
<feature type="transmembrane region" description="Helical" evidence="9">
    <location>
        <begin position="622"/>
        <end position="644"/>
    </location>
</feature>
<name>A0A9D9HLE4_9BACT</name>
<reference evidence="14" key="1">
    <citation type="submission" date="2020-10" db="EMBL/GenBank/DDBJ databases">
        <authorList>
            <person name="Gilroy R."/>
        </authorList>
    </citation>
    <scope>NUCLEOTIDE SEQUENCE</scope>
    <source>
        <strain evidence="14">B1-3475</strain>
    </source>
</reference>
<keyword evidence="8 9" id="KW-0472">Membrane</keyword>
<dbReference type="InterPro" id="IPR005665">
    <property type="entry name" value="SecF_bac"/>
</dbReference>
<feature type="transmembrane region" description="Helical" evidence="9">
    <location>
        <begin position="991"/>
        <end position="1015"/>
    </location>
</feature>
<evidence type="ECO:0000256" key="10">
    <source>
        <dbReference type="HAMAP-Rule" id="MF_01464"/>
    </source>
</evidence>
<dbReference type="Gene3D" id="1.20.1640.10">
    <property type="entry name" value="Multidrug efflux transporter AcrB transmembrane domain"/>
    <property type="match status" value="2"/>
</dbReference>
<evidence type="ECO:0000259" key="12">
    <source>
        <dbReference type="Pfam" id="PF21760"/>
    </source>
</evidence>
<dbReference type="InterPro" id="IPR054384">
    <property type="entry name" value="SecDF_P1_head"/>
</dbReference>
<protein>
    <recommendedName>
        <fullName evidence="9 10">Multifunctional fusion protein</fullName>
    </recommendedName>
    <domain>
        <recommendedName>
            <fullName evidence="9">Protein translocase subunit SecD</fullName>
        </recommendedName>
    </domain>
    <domain>
        <recommendedName>
            <fullName evidence="10">Protein-export membrane protein SecF</fullName>
        </recommendedName>
    </domain>
</protein>